<dbReference type="InterPro" id="IPR003691">
    <property type="entry name" value="FluC"/>
</dbReference>
<dbReference type="GO" id="GO:0140114">
    <property type="term" value="P:cellular detoxification of fluoride"/>
    <property type="evidence" value="ECO:0007669"/>
    <property type="project" value="UniProtKB-UniRule"/>
</dbReference>
<comment type="activity regulation">
    <text evidence="10">Na(+) is not transported, but it plays an essential structural role and its presence is essential for fluoride channel function.</text>
</comment>
<feature type="binding site" evidence="10">
    <location>
        <position position="66"/>
    </location>
    <ligand>
        <name>Na(+)</name>
        <dbReference type="ChEBI" id="CHEBI:29101"/>
        <note>structural</note>
    </ligand>
</feature>
<evidence type="ECO:0000256" key="6">
    <source>
        <dbReference type="ARBA" id="ARBA00023303"/>
    </source>
</evidence>
<comment type="function">
    <text evidence="9 10">Fluoride-specific ion channel. Important for reducing fluoride concentration in the cell, thus reducing its toxicity.</text>
</comment>
<gene>
    <name evidence="10" type="primary">fluC</name>
    <name evidence="10" type="synonym">crcB</name>
    <name evidence="11" type="ORF">HF394_09580</name>
</gene>
<comment type="catalytic activity">
    <reaction evidence="8">
        <text>fluoride(in) = fluoride(out)</text>
        <dbReference type="Rhea" id="RHEA:76159"/>
        <dbReference type="ChEBI" id="CHEBI:17051"/>
    </reaction>
    <physiologicalReaction direction="left-to-right" evidence="8">
        <dbReference type="Rhea" id="RHEA:76160"/>
    </physiologicalReaction>
</comment>
<keyword evidence="5 10" id="KW-0472">Membrane</keyword>
<keyword evidence="2 10" id="KW-1003">Cell membrane</keyword>
<feature type="transmembrane region" description="Helical" evidence="10">
    <location>
        <begin position="86"/>
        <end position="110"/>
    </location>
</feature>
<accession>A0A7H8Q9V7</accession>
<evidence type="ECO:0000313" key="12">
    <source>
        <dbReference type="Proteomes" id="UP000509222"/>
    </source>
</evidence>
<evidence type="ECO:0000256" key="3">
    <source>
        <dbReference type="ARBA" id="ARBA00022692"/>
    </source>
</evidence>
<proteinExistence type="inferred from homology"/>
<evidence type="ECO:0000256" key="7">
    <source>
        <dbReference type="ARBA" id="ARBA00035120"/>
    </source>
</evidence>
<dbReference type="Pfam" id="PF02537">
    <property type="entry name" value="CRCB"/>
    <property type="match status" value="1"/>
</dbReference>
<comment type="similarity">
    <text evidence="7 10">Belongs to the fluoride channel Fluc/FEX (TC 1.A.43) family.</text>
</comment>
<feature type="transmembrane region" description="Helical" evidence="10">
    <location>
        <begin position="58"/>
        <end position="80"/>
    </location>
</feature>
<dbReference type="EMBL" id="CP051177">
    <property type="protein sequence ID" value="QKX50816.1"/>
    <property type="molecule type" value="Genomic_DNA"/>
</dbReference>
<evidence type="ECO:0000256" key="2">
    <source>
        <dbReference type="ARBA" id="ARBA00022475"/>
    </source>
</evidence>
<protein>
    <recommendedName>
        <fullName evidence="10">Fluoride-specific ion channel FluC</fullName>
    </recommendedName>
</protein>
<reference evidence="12" key="1">
    <citation type="submission" date="2020-06" db="EMBL/GenBank/DDBJ databases">
        <title>Isolation of Planomicrobium glaciei.</title>
        <authorList>
            <person name="Malisova L."/>
            <person name="Safrankova R."/>
            <person name="Jakubu V."/>
            <person name="Spanelova P."/>
        </authorList>
    </citation>
    <scope>NUCLEOTIDE SEQUENCE [LARGE SCALE GENOMIC DNA]</scope>
    <source>
        <strain evidence="12">NRL-ATB46093</strain>
    </source>
</reference>
<keyword evidence="3 10" id="KW-0812">Transmembrane</keyword>
<dbReference type="AlphaFoldDB" id="A0A7H8Q9V7"/>
<keyword evidence="10" id="KW-0406">Ion transport</keyword>
<evidence type="ECO:0000256" key="5">
    <source>
        <dbReference type="ARBA" id="ARBA00023136"/>
    </source>
</evidence>
<comment type="subcellular location">
    <subcellularLocation>
        <location evidence="1 10">Cell membrane</location>
        <topology evidence="1 10">Multi-pass membrane protein</topology>
    </subcellularLocation>
</comment>
<keyword evidence="6 10" id="KW-0407">Ion channel</keyword>
<keyword evidence="10" id="KW-0479">Metal-binding</keyword>
<feature type="transmembrane region" description="Helical" evidence="10">
    <location>
        <begin position="29"/>
        <end position="46"/>
    </location>
</feature>
<dbReference type="GO" id="GO:0046872">
    <property type="term" value="F:metal ion binding"/>
    <property type="evidence" value="ECO:0007669"/>
    <property type="project" value="UniProtKB-KW"/>
</dbReference>
<keyword evidence="4 10" id="KW-1133">Transmembrane helix</keyword>
<evidence type="ECO:0000256" key="1">
    <source>
        <dbReference type="ARBA" id="ARBA00004651"/>
    </source>
</evidence>
<evidence type="ECO:0000313" key="11">
    <source>
        <dbReference type="EMBL" id="QKX50816.1"/>
    </source>
</evidence>
<dbReference type="GO" id="GO:0062054">
    <property type="term" value="F:fluoride channel activity"/>
    <property type="evidence" value="ECO:0007669"/>
    <property type="project" value="UniProtKB-UniRule"/>
</dbReference>
<organism evidence="11 12">
    <name type="scientific">Planococcus glaciei</name>
    <dbReference type="NCBI Taxonomy" id="459472"/>
    <lineage>
        <taxon>Bacteria</taxon>
        <taxon>Bacillati</taxon>
        <taxon>Bacillota</taxon>
        <taxon>Bacilli</taxon>
        <taxon>Bacillales</taxon>
        <taxon>Caryophanaceae</taxon>
        <taxon>Planococcus</taxon>
    </lineage>
</organism>
<feature type="binding site" evidence="10">
    <location>
        <position position="69"/>
    </location>
    <ligand>
        <name>Na(+)</name>
        <dbReference type="ChEBI" id="CHEBI:29101"/>
        <note>structural</note>
    </ligand>
</feature>
<name>A0A7H8Q9V7_9BACL</name>
<keyword evidence="12" id="KW-1185">Reference proteome</keyword>
<keyword evidence="10" id="KW-0915">Sodium</keyword>
<dbReference type="Proteomes" id="UP000509222">
    <property type="component" value="Chromosome"/>
</dbReference>
<dbReference type="RefSeq" id="WP_051413813.1">
    <property type="nucleotide sequence ID" value="NZ_CP051177.1"/>
</dbReference>
<sequence>MKRLLAVGFGGMVGSLLRAGVYAIVPSSMVLWMVNLFGSLLIGWMAARFSHKSAEFRLFLSTGLIGSFTTFSAFSADWFHLLEASFWQGIAFAAAMTAASIMAAAAGLALGRKWGVR</sequence>
<evidence type="ECO:0000256" key="4">
    <source>
        <dbReference type="ARBA" id="ARBA00022989"/>
    </source>
</evidence>
<dbReference type="HAMAP" id="MF_00454">
    <property type="entry name" value="FluC"/>
    <property type="match status" value="1"/>
</dbReference>
<dbReference type="GO" id="GO:0005886">
    <property type="term" value="C:plasma membrane"/>
    <property type="evidence" value="ECO:0007669"/>
    <property type="project" value="UniProtKB-SubCell"/>
</dbReference>
<keyword evidence="10" id="KW-0813">Transport</keyword>
<evidence type="ECO:0000256" key="10">
    <source>
        <dbReference type="HAMAP-Rule" id="MF_00454"/>
    </source>
</evidence>
<evidence type="ECO:0000256" key="9">
    <source>
        <dbReference type="ARBA" id="ARBA00049940"/>
    </source>
</evidence>
<evidence type="ECO:0000256" key="8">
    <source>
        <dbReference type="ARBA" id="ARBA00035585"/>
    </source>
</evidence>